<dbReference type="EMBL" id="KY774314">
    <property type="protein sequence ID" value="ART30415.1"/>
    <property type="molecule type" value="Genomic_DNA"/>
</dbReference>
<geneLocation type="mitochondrion" evidence="1"/>
<name>A0A1Y0AZ34_9LAMI</name>
<evidence type="ECO:0000313" key="1">
    <source>
        <dbReference type="EMBL" id="ART30415.1"/>
    </source>
</evidence>
<sequence length="109" mass="11050">MSLRVAGHVASFGGHAALPTTFSLAALACHSLSLGLVKAESAGSGLNPSLAVDTTSSALVAAASLSASDSDFDVGRNIDTSSEFACERASTEAYVLMQIRHPLPVEANC</sequence>
<gene>
    <name evidence="1" type="ORF">AEK19_MT1910</name>
</gene>
<protein>
    <submittedName>
        <fullName evidence="1">Uncharacterized protein</fullName>
    </submittedName>
</protein>
<keyword evidence="1" id="KW-0496">Mitochondrion</keyword>
<reference evidence="1" key="1">
    <citation type="submission" date="2017-03" db="EMBL/GenBank/DDBJ databases">
        <title>The mitochondrial genome of the carnivorous plant Utricularia reniformis (Lentibulariaceae): structure, comparative analysis and evolutionary landmarks.</title>
        <authorList>
            <person name="Silva S.R."/>
            <person name="Alvarenga D.O."/>
            <person name="Michael T.P."/>
            <person name="Miranda V.F.O."/>
            <person name="Varani A.M."/>
        </authorList>
    </citation>
    <scope>NUCLEOTIDE SEQUENCE</scope>
</reference>
<dbReference type="AlphaFoldDB" id="A0A1Y0AZ34"/>
<organism evidence="1">
    <name type="scientific">Utricularia reniformis</name>
    <dbReference type="NCBI Taxonomy" id="192314"/>
    <lineage>
        <taxon>Eukaryota</taxon>
        <taxon>Viridiplantae</taxon>
        <taxon>Streptophyta</taxon>
        <taxon>Embryophyta</taxon>
        <taxon>Tracheophyta</taxon>
        <taxon>Spermatophyta</taxon>
        <taxon>Magnoliopsida</taxon>
        <taxon>eudicotyledons</taxon>
        <taxon>Gunneridae</taxon>
        <taxon>Pentapetalae</taxon>
        <taxon>asterids</taxon>
        <taxon>lamiids</taxon>
        <taxon>Lamiales</taxon>
        <taxon>Lentibulariaceae</taxon>
        <taxon>Utricularia</taxon>
    </lineage>
</organism>
<accession>A0A1Y0AZ34</accession>
<proteinExistence type="predicted"/>
<dbReference type="PROSITE" id="PS51257">
    <property type="entry name" value="PROKAR_LIPOPROTEIN"/>
    <property type="match status" value="1"/>
</dbReference>